<sequence length="154" mass="17866">MSSGRLDKVKVATHLDPLLQKLAHQVMVEWPEHRQSCSTDLYQFWNFRDEIAVHEAIAQSSPKHVNQKFFARYTQDIKEYRERETLRQTGSLLNFILLVDHYSSYFVVRKLSSTRSQDVNPKLKGIFSEFGIPSKVICHTTAHNTQLKTSRTSA</sequence>
<comment type="caution">
    <text evidence="1">The sequence shown here is derived from an EMBL/GenBank/DDBJ whole genome shotgun (WGS) entry which is preliminary data.</text>
</comment>
<evidence type="ECO:0000313" key="2">
    <source>
        <dbReference type="Proteomes" id="UP001249851"/>
    </source>
</evidence>
<keyword evidence="2" id="KW-1185">Reference proteome</keyword>
<reference evidence="1" key="2">
    <citation type="journal article" date="2023" name="Science">
        <title>Genomic signatures of disease resistance in endangered staghorn corals.</title>
        <authorList>
            <person name="Vollmer S.V."/>
            <person name="Selwyn J.D."/>
            <person name="Despard B.A."/>
            <person name="Roesel C.L."/>
        </authorList>
    </citation>
    <scope>NUCLEOTIDE SEQUENCE</scope>
    <source>
        <strain evidence="1">K2</strain>
    </source>
</reference>
<dbReference type="GO" id="GO:0003676">
    <property type="term" value="F:nucleic acid binding"/>
    <property type="evidence" value="ECO:0007669"/>
    <property type="project" value="InterPro"/>
</dbReference>
<organism evidence="1 2">
    <name type="scientific">Acropora cervicornis</name>
    <name type="common">Staghorn coral</name>
    <dbReference type="NCBI Taxonomy" id="6130"/>
    <lineage>
        <taxon>Eukaryota</taxon>
        <taxon>Metazoa</taxon>
        <taxon>Cnidaria</taxon>
        <taxon>Anthozoa</taxon>
        <taxon>Hexacorallia</taxon>
        <taxon>Scleractinia</taxon>
        <taxon>Astrocoeniina</taxon>
        <taxon>Acroporidae</taxon>
        <taxon>Acropora</taxon>
    </lineage>
</organism>
<dbReference type="Gene3D" id="3.30.420.10">
    <property type="entry name" value="Ribonuclease H-like superfamily/Ribonuclease H"/>
    <property type="match status" value="1"/>
</dbReference>
<accession>A0AAD9V7H9</accession>
<dbReference type="EMBL" id="JARQWQ010000023">
    <property type="protein sequence ID" value="KAK2564138.1"/>
    <property type="molecule type" value="Genomic_DNA"/>
</dbReference>
<dbReference type="AlphaFoldDB" id="A0AAD9V7H9"/>
<dbReference type="Proteomes" id="UP001249851">
    <property type="component" value="Unassembled WGS sequence"/>
</dbReference>
<evidence type="ECO:0000313" key="1">
    <source>
        <dbReference type="EMBL" id="KAK2564138.1"/>
    </source>
</evidence>
<dbReference type="InterPro" id="IPR036397">
    <property type="entry name" value="RNaseH_sf"/>
</dbReference>
<gene>
    <name evidence="1" type="ORF">P5673_012375</name>
</gene>
<name>A0AAD9V7H9_ACRCE</name>
<reference evidence="1" key="1">
    <citation type="journal article" date="2023" name="G3 (Bethesda)">
        <title>Whole genome assembly and annotation of the endangered Caribbean coral Acropora cervicornis.</title>
        <authorList>
            <person name="Selwyn J.D."/>
            <person name="Vollmer S.V."/>
        </authorList>
    </citation>
    <scope>NUCLEOTIDE SEQUENCE</scope>
    <source>
        <strain evidence="1">K2</strain>
    </source>
</reference>
<protein>
    <submittedName>
        <fullName evidence="1">Uncharacterized protein</fullName>
    </submittedName>
</protein>
<proteinExistence type="predicted"/>